<dbReference type="EMBL" id="CZQE01000315">
    <property type="protein sequence ID" value="CUS45928.1"/>
    <property type="molecule type" value="Genomic_DNA"/>
</dbReference>
<reference evidence="1" key="1">
    <citation type="submission" date="2015-10" db="EMBL/GenBank/DDBJ databases">
        <authorList>
            <person name="Gilbert D.G."/>
        </authorList>
    </citation>
    <scope>NUCLEOTIDE SEQUENCE</scope>
</reference>
<name>A0A160TMV3_9ZZZZ</name>
<dbReference type="AlphaFoldDB" id="A0A160TMV3"/>
<evidence type="ECO:0000313" key="1">
    <source>
        <dbReference type="EMBL" id="CUS45928.1"/>
    </source>
</evidence>
<accession>A0A160TMV3</accession>
<protein>
    <submittedName>
        <fullName evidence="1">Uncharacterized protein</fullName>
    </submittedName>
</protein>
<proteinExistence type="predicted"/>
<sequence>MKIELRNVTYSAALSQETSAFTADIWIDGKLAFHARNQGHGGCDFYQQVGQWAEAEVNAWLKANRPVRVVHDLTLEPDLETEVGDLLAHELEYRRLKRLLRTNLVTIERGQVFQYPLRKRPLAIVTRAVIATNPDAVIVNGADDAVLRQAVDILIAVG</sequence>
<gene>
    <name evidence="1" type="ORF">MGWOODY_Smn3176</name>
</gene>
<organism evidence="1">
    <name type="scientific">hydrothermal vent metagenome</name>
    <dbReference type="NCBI Taxonomy" id="652676"/>
    <lineage>
        <taxon>unclassified sequences</taxon>
        <taxon>metagenomes</taxon>
        <taxon>ecological metagenomes</taxon>
    </lineage>
</organism>